<name>A0A6C0CQ88_9ZZZZ</name>
<protein>
    <submittedName>
        <fullName evidence="1">Uncharacterized protein</fullName>
    </submittedName>
</protein>
<dbReference type="EMBL" id="MN739473">
    <property type="protein sequence ID" value="QHT06651.1"/>
    <property type="molecule type" value="Genomic_DNA"/>
</dbReference>
<organism evidence="1">
    <name type="scientific">viral metagenome</name>
    <dbReference type="NCBI Taxonomy" id="1070528"/>
    <lineage>
        <taxon>unclassified sequences</taxon>
        <taxon>metagenomes</taxon>
        <taxon>organismal metagenomes</taxon>
    </lineage>
</organism>
<evidence type="ECO:0000313" key="1">
    <source>
        <dbReference type="EMBL" id="QHT06651.1"/>
    </source>
</evidence>
<sequence>MGNALIIMLSYNELKKHNETKTLFFKDDRDLEETEPFLLSKYKKPKQL</sequence>
<accession>A0A6C0CQ88</accession>
<reference evidence="1" key="1">
    <citation type="journal article" date="2020" name="Nature">
        <title>Giant virus diversity and host interactions through global metagenomics.</title>
        <authorList>
            <person name="Schulz F."/>
            <person name="Roux S."/>
            <person name="Paez-Espino D."/>
            <person name="Jungbluth S."/>
            <person name="Walsh D.A."/>
            <person name="Denef V.J."/>
            <person name="McMahon K.D."/>
            <person name="Konstantinidis K.T."/>
            <person name="Eloe-Fadrosh E.A."/>
            <person name="Kyrpides N.C."/>
            <person name="Woyke T."/>
        </authorList>
    </citation>
    <scope>NUCLEOTIDE SEQUENCE</scope>
    <source>
        <strain evidence="1">GVMAG-M-3300021425-30</strain>
    </source>
</reference>
<proteinExistence type="predicted"/>
<dbReference type="AlphaFoldDB" id="A0A6C0CQ88"/>